<dbReference type="Proteomes" id="UP000501325">
    <property type="component" value="Chromosome"/>
</dbReference>
<evidence type="ECO:0000313" key="4">
    <source>
        <dbReference type="Proteomes" id="UP000289220"/>
    </source>
</evidence>
<evidence type="ECO:0000313" key="3">
    <source>
        <dbReference type="EMBL" id="VDC49407.1"/>
    </source>
</evidence>
<evidence type="ECO:0000313" key="2">
    <source>
        <dbReference type="EMBL" id="QIH72944.1"/>
    </source>
</evidence>
<gene>
    <name evidence="3" type="ORF">BREV_BREV_01215</name>
    <name evidence="2" type="ORF">GYM46_08260</name>
</gene>
<feature type="compositionally biased region" description="Basic and acidic residues" evidence="1">
    <location>
        <begin position="111"/>
        <end position="123"/>
    </location>
</feature>
<protein>
    <submittedName>
        <fullName evidence="3">Uncharacterized protein</fullName>
    </submittedName>
</protein>
<dbReference type="RefSeq" id="WP_008263403.1">
    <property type="nucleotide sequence ID" value="NZ_CP048751.1"/>
</dbReference>
<feature type="region of interest" description="Disordered" evidence="1">
    <location>
        <begin position="82"/>
        <end position="123"/>
    </location>
</feature>
<organism evidence="3 4">
    <name type="scientific">Brevundimonas mediterranea</name>
    <dbReference type="NCBI Taxonomy" id="74329"/>
    <lineage>
        <taxon>Bacteria</taxon>
        <taxon>Pseudomonadati</taxon>
        <taxon>Pseudomonadota</taxon>
        <taxon>Alphaproteobacteria</taxon>
        <taxon>Caulobacterales</taxon>
        <taxon>Caulobacteraceae</taxon>
        <taxon>Brevundimonas</taxon>
    </lineage>
</organism>
<reference evidence="2 5" key="2">
    <citation type="submission" date="2020-01" db="EMBL/GenBank/DDBJ databases">
        <authorList>
            <person name="Wang S."/>
        </authorList>
    </citation>
    <scope>NUCLEOTIDE SEQUENCE [LARGE SCALE GENOMIC DNA]</scope>
    <source>
        <strain evidence="2 5">D151-2-6</strain>
    </source>
</reference>
<proteinExistence type="predicted"/>
<dbReference type="Proteomes" id="UP000289220">
    <property type="component" value="Unassembled WGS sequence"/>
</dbReference>
<name>A0A6G7EHP9_9CAUL</name>
<keyword evidence="4" id="KW-1185">Reference proteome</keyword>
<dbReference type="AlphaFoldDB" id="A0A6G7EHP9"/>
<evidence type="ECO:0000256" key="1">
    <source>
        <dbReference type="SAM" id="MobiDB-lite"/>
    </source>
</evidence>
<accession>A0A6G7EHP9</accession>
<dbReference type="EMBL" id="UXHF01000017">
    <property type="protein sequence ID" value="VDC49407.1"/>
    <property type="molecule type" value="Genomic_DNA"/>
</dbReference>
<sequence length="123" mass="13416">MLSLLILALSNGAVIVHPAPPVDQPMVRVVPVVDQAMIRCGDPLVQTQTASPSSAGAVAPLLDRSRDDGQVRRYLLLDRRDQNNCPAPISYDVPNQPRALGREFGPYRTVEPNRSERPARPGL</sequence>
<reference evidence="3 4" key="1">
    <citation type="submission" date="2018-11" db="EMBL/GenBank/DDBJ databases">
        <authorList>
            <person name="Peiro R."/>
            <person name="Begona"/>
            <person name="Cbmso G."/>
            <person name="Lopez M."/>
            <person name="Gonzalez S."/>
            <person name="Sacristan E."/>
            <person name="Castillo E."/>
        </authorList>
    </citation>
    <scope>NUCLEOTIDE SEQUENCE [LARGE SCALE GENOMIC DNA]</scope>
    <source>
        <strain evidence="3">Brev_genome</strain>
    </source>
</reference>
<evidence type="ECO:0000313" key="5">
    <source>
        <dbReference type="Proteomes" id="UP000501325"/>
    </source>
</evidence>
<dbReference type="KEGG" id="bmed:GYM46_08260"/>
<dbReference type="EMBL" id="CP048751">
    <property type="protein sequence ID" value="QIH72944.1"/>
    <property type="molecule type" value="Genomic_DNA"/>
</dbReference>